<protein>
    <recommendedName>
        <fullName evidence="4">Antitoxin</fullName>
    </recommendedName>
</protein>
<feature type="compositionally biased region" description="Pro residues" evidence="1">
    <location>
        <begin position="76"/>
        <end position="90"/>
    </location>
</feature>
<proteinExistence type="predicted"/>
<feature type="region of interest" description="Disordered" evidence="1">
    <location>
        <begin position="16"/>
        <end position="97"/>
    </location>
</feature>
<dbReference type="EMBL" id="CP126970">
    <property type="protein sequence ID" value="WIM71028.1"/>
    <property type="molecule type" value="Genomic_DNA"/>
</dbReference>
<evidence type="ECO:0000313" key="3">
    <source>
        <dbReference type="Proteomes" id="UP001238805"/>
    </source>
</evidence>
<evidence type="ECO:0008006" key="4">
    <source>
        <dbReference type="Google" id="ProtNLM"/>
    </source>
</evidence>
<organism evidence="2 3">
    <name type="scientific">Corynebacterium suedekumii</name>
    <dbReference type="NCBI Taxonomy" id="3049801"/>
    <lineage>
        <taxon>Bacteria</taxon>
        <taxon>Bacillati</taxon>
        <taxon>Actinomycetota</taxon>
        <taxon>Actinomycetes</taxon>
        <taxon>Mycobacteriales</taxon>
        <taxon>Corynebacteriaceae</taxon>
        <taxon>Corynebacterium</taxon>
    </lineage>
</organism>
<name>A0ABY8VS75_9CORY</name>
<evidence type="ECO:0000256" key="1">
    <source>
        <dbReference type="SAM" id="MobiDB-lite"/>
    </source>
</evidence>
<feature type="compositionally biased region" description="Basic and acidic residues" evidence="1">
    <location>
        <begin position="27"/>
        <end position="40"/>
    </location>
</feature>
<reference evidence="2 3" key="1">
    <citation type="submission" date="2023-05" db="EMBL/GenBank/DDBJ databases">
        <title>Corynebacterium suedekumii sp. nov. and Corynebacterium breve sp. nov. isolated from raw cow's milk.</title>
        <authorList>
            <person name="Baer M.K."/>
            <person name="Mehl L."/>
            <person name="Hellmuth R."/>
            <person name="Marke G."/>
            <person name="Lipski A."/>
        </authorList>
    </citation>
    <scope>NUCLEOTIDE SEQUENCE [LARGE SCALE GENOMIC DNA]</scope>
    <source>
        <strain evidence="2 3">LM112</strain>
    </source>
</reference>
<gene>
    <name evidence="2" type="ORF">QP029_04265</name>
</gene>
<evidence type="ECO:0000313" key="2">
    <source>
        <dbReference type="EMBL" id="WIM71028.1"/>
    </source>
</evidence>
<keyword evidence="3" id="KW-1185">Reference proteome</keyword>
<feature type="compositionally biased region" description="Polar residues" evidence="1">
    <location>
        <begin position="64"/>
        <end position="75"/>
    </location>
</feature>
<dbReference type="RefSeq" id="WP_284875603.1">
    <property type="nucleotide sequence ID" value="NZ_CP126970.1"/>
</dbReference>
<accession>A0ABY8VS75</accession>
<dbReference type="Proteomes" id="UP001238805">
    <property type="component" value="Chromosome"/>
</dbReference>
<feature type="compositionally biased region" description="Polar residues" evidence="1">
    <location>
        <begin position="16"/>
        <end position="25"/>
    </location>
</feature>
<sequence length="97" mass="10232">MSLISKATRAATRFLQTEKGQQVSRQVMDKAGKIASDKLGKGKNPSGTTPGGPGDPANPDPTTRPGTQPVTNPDPVTQPDPEYVPEPTTPPERTDQP</sequence>